<dbReference type="EnsemblPlants" id="OGLUM02G27300.4">
    <property type="protein sequence ID" value="OGLUM02G27300.4"/>
    <property type="gene ID" value="OGLUM02G27300"/>
</dbReference>
<accession>A0A0D9YW10</accession>
<dbReference type="Gramene" id="OGLUM02G27300.4">
    <property type="protein sequence ID" value="OGLUM02G27300.4"/>
    <property type="gene ID" value="OGLUM02G27300"/>
</dbReference>
<reference evidence="2" key="1">
    <citation type="submission" date="2015-04" db="UniProtKB">
        <authorList>
            <consortium name="EnsemblPlants"/>
        </authorList>
    </citation>
    <scope>IDENTIFICATION</scope>
</reference>
<feature type="compositionally biased region" description="Gly residues" evidence="1">
    <location>
        <begin position="7"/>
        <end position="18"/>
    </location>
</feature>
<proteinExistence type="predicted"/>
<evidence type="ECO:0000313" key="2">
    <source>
        <dbReference type="EnsemblPlants" id="OGLUM02G27300.4"/>
    </source>
</evidence>
<organism evidence="2">
    <name type="scientific">Oryza glumipatula</name>
    <dbReference type="NCBI Taxonomy" id="40148"/>
    <lineage>
        <taxon>Eukaryota</taxon>
        <taxon>Viridiplantae</taxon>
        <taxon>Streptophyta</taxon>
        <taxon>Embryophyta</taxon>
        <taxon>Tracheophyta</taxon>
        <taxon>Spermatophyta</taxon>
        <taxon>Magnoliopsida</taxon>
        <taxon>Liliopsida</taxon>
        <taxon>Poales</taxon>
        <taxon>Poaceae</taxon>
        <taxon>BOP clade</taxon>
        <taxon>Oryzoideae</taxon>
        <taxon>Oryzeae</taxon>
        <taxon>Oryzinae</taxon>
        <taxon>Oryza</taxon>
    </lineage>
</organism>
<sequence length="97" mass="10536">MSTGLELGSGSGRAGGLPVGDRRSRRRRRHQELRLPAARRRAQEEARLEGGHSGVTKGGNLDAKQPCLLCDQRSAGQSDNAAYLYHRCVHVDGRSEA</sequence>
<protein>
    <submittedName>
        <fullName evidence="2">Uncharacterized protein</fullName>
    </submittedName>
</protein>
<dbReference type="AlphaFoldDB" id="A0A0D9YW10"/>
<name>A0A0D9YW10_9ORYZ</name>
<evidence type="ECO:0000256" key="1">
    <source>
        <dbReference type="SAM" id="MobiDB-lite"/>
    </source>
</evidence>
<keyword evidence="3" id="KW-1185">Reference proteome</keyword>
<feature type="compositionally biased region" description="Basic and acidic residues" evidence="1">
    <location>
        <begin position="41"/>
        <end position="50"/>
    </location>
</feature>
<evidence type="ECO:0000313" key="3">
    <source>
        <dbReference type="Proteomes" id="UP000026961"/>
    </source>
</evidence>
<reference evidence="2" key="2">
    <citation type="submission" date="2018-05" db="EMBL/GenBank/DDBJ databases">
        <title>OgluRS3 (Oryza glumaepatula Reference Sequence Version 3).</title>
        <authorList>
            <person name="Zhang J."/>
            <person name="Kudrna D."/>
            <person name="Lee S."/>
            <person name="Talag J."/>
            <person name="Welchert J."/>
            <person name="Wing R.A."/>
        </authorList>
    </citation>
    <scope>NUCLEOTIDE SEQUENCE [LARGE SCALE GENOMIC DNA]</scope>
</reference>
<feature type="region of interest" description="Disordered" evidence="1">
    <location>
        <begin position="1"/>
        <end position="62"/>
    </location>
</feature>
<dbReference type="Proteomes" id="UP000026961">
    <property type="component" value="Chromosome 2"/>
</dbReference>
<dbReference type="HOGENOM" id="CLU_2350173_0_0_1"/>